<comment type="caution">
    <text evidence="9">The sequence shown here is derived from an EMBL/GenBank/DDBJ whole genome shotgun (WGS) entry which is preliminary data.</text>
</comment>
<reference evidence="9 10" key="1">
    <citation type="submission" date="2019-06" db="EMBL/GenBank/DDBJ databases">
        <title>Sequencing the genomes of 1000 actinobacteria strains.</title>
        <authorList>
            <person name="Klenk H.-P."/>
        </authorList>
    </citation>
    <scope>NUCLEOTIDE SEQUENCE [LARGE SCALE GENOMIC DNA]</scope>
    <source>
        <strain evidence="9 10">DSM 45671</strain>
    </source>
</reference>
<sequence length="418" mass="42363">MFRALRHRNYRLWAASDLVSSTGTWMQVLGLNWLVLESTGSATAVGLTILFQAVPMLVLGSWSGALADRLPLRPMVLATQSLHLLLAATLGVIALTGASTTSIYAIAVLTGLVSALDGPPMGKLAAQVVGPADLGNALALGSIFNSTGRILGMSLGGVLAGLGGAALLFGVNALSFLAVIAAVLAIRPNTLHPMEVSPPQRSGMLAGFRYLRGESRLLVLFALGFVLSSVGRNYQVTMAAMSTGPLQAGAAGFGLLSTVFAVGTVIGGLLAAQCRELGVRVLLGAALVTSALQFVSGLSAGLLLFAAVILPIAAGAVVIDTAMGTRVQLDSADDMRGRVLAAQSSVSAAAGALGGPLVGWMSETMGVATALQVSGVVALLATVAALAALVRIRDARRSARPAPVTPRESGDEPVPALT</sequence>
<dbReference type="AlphaFoldDB" id="A0A561SYI5"/>
<keyword evidence="6 8" id="KW-0472">Membrane</keyword>
<feature type="transmembrane region" description="Helical" evidence="8">
    <location>
        <begin position="367"/>
        <end position="390"/>
    </location>
</feature>
<feature type="region of interest" description="Disordered" evidence="7">
    <location>
        <begin position="399"/>
        <end position="418"/>
    </location>
</feature>
<evidence type="ECO:0000256" key="3">
    <source>
        <dbReference type="ARBA" id="ARBA00022475"/>
    </source>
</evidence>
<keyword evidence="5 8" id="KW-1133">Transmembrane helix</keyword>
<feature type="transmembrane region" description="Helical" evidence="8">
    <location>
        <begin position="246"/>
        <end position="270"/>
    </location>
</feature>
<accession>A0A561SYI5</accession>
<dbReference type="CDD" id="cd06173">
    <property type="entry name" value="MFS_MefA_like"/>
    <property type="match status" value="1"/>
</dbReference>
<evidence type="ECO:0000256" key="5">
    <source>
        <dbReference type="ARBA" id="ARBA00022989"/>
    </source>
</evidence>
<feature type="transmembrane region" description="Helical" evidence="8">
    <location>
        <begin position="12"/>
        <end position="36"/>
    </location>
</feature>
<organism evidence="9 10">
    <name type="scientific">Pseudonocardia hierapolitana</name>
    <dbReference type="NCBI Taxonomy" id="1128676"/>
    <lineage>
        <taxon>Bacteria</taxon>
        <taxon>Bacillati</taxon>
        <taxon>Actinomycetota</taxon>
        <taxon>Actinomycetes</taxon>
        <taxon>Pseudonocardiales</taxon>
        <taxon>Pseudonocardiaceae</taxon>
        <taxon>Pseudonocardia</taxon>
    </lineage>
</organism>
<dbReference type="PANTHER" id="PTHR23513">
    <property type="entry name" value="INTEGRAL MEMBRANE EFFLUX PROTEIN-RELATED"/>
    <property type="match status" value="1"/>
</dbReference>
<keyword evidence="10" id="KW-1185">Reference proteome</keyword>
<evidence type="ECO:0000256" key="1">
    <source>
        <dbReference type="ARBA" id="ARBA00004651"/>
    </source>
</evidence>
<feature type="transmembrane region" description="Helical" evidence="8">
    <location>
        <begin position="301"/>
        <end position="319"/>
    </location>
</feature>
<evidence type="ECO:0000256" key="8">
    <source>
        <dbReference type="SAM" id="Phobius"/>
    </source>
</evidence>
<feature type="transmembrane region" description="Helical" evidence="8">
    <location>
        <begin position="42"/>
        <end position="63"/>
    </location>
</feature>
<evidence type="ECO:0000256" key="4">
    <source>
        <dbReference type="ARBA" id="ARBA00022692"/>
    </source>
</evidence>
<gene>
    <name evidence="9" type="ORF">FHX44_115837</name>
</gene>
<keyword evidence="4 8" id="KW-0812">Transmembrane</keyword>
<keyword evidence="2" id="KW-0813">Transport</keyword>
<dbReference type="Gene3D" id="1.20.1250.20">
    <property type="entry name" value="MFS general substrate transporter like domains"/>
    <property type="match status" value="1"/>
</dbReference>
<evidence type="ECO:0000256" key="2">
    <source>
        <dbReference type="ARBA" id="ARBA00022448"/>
    </source>
</evidence>
<dbReference type="EMBL" id="VIWU01000001">
    <property type="protein sequence ID" value="TWF79901.1"/>
    <property type="molecule type" value="Genomic_DNA"/>
</dbReference>
<dbReference type="Pfam" id="PF05977">
    <property type="entry name" value="MFS_3"/>
    <property type="match status" value="1"/>
</dbReference>
<keyword evidence="3" id="KW-1003">Cell membrane</keyword>
<feature type="transmembrane region" description="Helical" evidence="8">
    <location>
        <begin position="158"/>
        <end position="186"/>
    </location>
</feature>
<evidence type="ECO:0000313" key="10">
    <source>
        <dbReference type="Proteomes" id="UP000321261"/>
    </source>
</evidence>
<dbReference type="PANTHER" id="PTHR23513:SF11">
    <property type="entry name" value="STAPHYLOFERRIN A TRANSPORTER"/>
    <property type="match status" value="1"/>
</dbReference>
<dbReference type="SUPFAM" id="SSF103473">
    <property type="entry name" value="MFS general substrate transporter"/>
    <property type="match status" value="1"/>
</dbReference>
<evidence type="ECO:0000313" key="9">
    <source>
        <dbReference type="EMBL" id="TWF79901.1"/>
    </source>
</evidence>
<comment type="subcellular location">
    <subcellularLocation>
        <location evidence="1">Cell membrane</location>
        <topology evidence="1">Multi-pass membrane protein</topology>
    </subcellularLocation>
</comment>
<dbReference type="GO" id="GO:0005886">
    <property type="term" value="C:plasma membrane"/>
    <property type="evidence" value="ECO:0007669"/>
    <property type="project" value="UniProtKB-SubCell"/>
</dbReference>
<name>A0A561SYI5_9PSEU</name>
<protein>
    <submittedName>
        <fullName evidence="9">Putative MFS family arabinose efflux permease</fullName>
    </submittedName>
</protein>
<dbReference type="InterPro" id="IPR010290">
    <property type="entry name" value="TM_effector"/>
</dbReference>
<feature type="transmembrane region" description="Helical" evidence="8">
    <location>
        <begin position="340"/>
        <end position="361"/>
    </location>
</feature>
<feature type="transmembrane region" description="Helical" evidence="8">
    <location>
        <begin position="84"/>
        <end position="113"/>
    </location>
</feature>
<feature type="transmembrane region" description="Helical" evidence="8">
    <location>
        <begin position="217"/>
        <end position="234"/>
    </location>
</feature>
<evidence type="ECO:0000256" key="6">
    <source>
        <dbReference type="ARBA" id="ARBA00023136"/>
    </source>
</evidence>
<proteinExistence type="predicted"/>
<feature type="transmembrane region" description="Helical" evidence="8">
    <location>
        <begin position="277"/>
        <end position="295"/>
    </location>
</feature>
<dbReference type="InterPro" id="IPR036259">
    <property type="entry name" value="MFS_trans_sf"/>
</dbReference>
<evidence type="ECO:0000256" key="7">
    <source>
        <dbReference type="SAM" id="MobiDB-lite"/>
    </source>
</evidence>
<dbReference type="Proteomes" id="UP000321261">
    <property type="component" value="Unassembled WGS sequence"/>
</dbReference>